<name>A0A8T1ZMA6_9BRAS</name>
<keyword evidence="1" id="KW-0812">Transmembrane</keyword>
<dbReference type="Proteomes" id="UP000694240">
    <property type="component" value="Chromosome 10"/>
</dbReference>
<evidence type="ECO:0008006" key="4">
    <source>
        <dbReference type="Google" id="ProtNLM"/>
    </source>
</evidence>
<accession>A0A8T1ZMA6</accession>
<dbReference type="EMBL" id="JAEFBK010000010">
    <property type="protein sequence ID" value="KAG7559665.1"/>
    <property type="molecule type" value="Genomic_DNA"/>
</dbReference>
<keyword evidence="3" id="KW-1185">Reference proteome</keyword>
<protein>
    <recommendedName>
        <fullName evidence="4">Transmembrane protein</fullName>
    </recommendedName>
</protein>
<gene>
    <name evidence="2" type="ORF">ISN45_Aa05g012530</name>
</gene>
<dbReference type="AlphaFoldDB" id="A0A8T1ZMA6"/>
<keyword evidence="1" id="KW-0472">Membrane</keyword>
<organism evidence="2 3">
    <name type="scientific">Arabidopsis thaliana x Arabidopsis arenosa</name>
    <dbReference type="NCBI Taxonomy" id="1240361"/>
    <lineage>
        <taxon>Eukaryota</taxon>
        <taxon>Viridiplantae</taxon>
        <taxon>Streptophyta</taxon>
        <taxon>Embryophyta</taxon>
        <taxon>Tracheophyta</taxon>
        <taxon>Spermatophyta</taxon>
        <taxon>Magnoliopsida</taxon>
        <taxon>eudicotyledons</taxon>
        <taxon>Gunneridae</taxon>
        <taxon>Pentapetalae</taxon>
        <taxon>rosids</taxon>
        <taxon>malvids</taxon>
        <taxon>Brassicales</taxon>
        <taxon>Brassicaceae</taxon>
        <taxon>Camelineae</taxon>
        <taxon>Arabidopsis</taxon>
    </lineage>
</organism>
<keyword evidence="1" id="KW-1133">Transmembrane helix</keyword>
<reference evidence="2 3" key="1">
    <citation type="submission" date="2020-12" db="EMBL/GenBank/DDBJ databases">
        <title>Concerted genomic and epigenomic changes stabilize Arabidopsis allopolyploids.</title>
        <authorList>
            <person name="Chen Z."/>
        </authorList>
    </citation>
    <scope>NUCLEOTIDE SEQUENCE [LARGE SCALE GENOMIC DNA]</scope>
    <source>
        <strain evidence="2">Allo738</strain>
        <tissue evidence="2">Leaf</tissue>
    </source>
</reference>
<evidence type="ECO:0000256" key="1">
    <source>
        <dbReference type="SAM" id="Phobius"/>
    </source>
</evidence>
<evidence type="ECO:0000313" key="2">
    <source>
        <dbReference type="EMBL" id="KAG7559665.1"/>
    </source>
</evidence>
<proteinExistence type="predicted"/>
<comment type="caution">
    <text evidence="2">The sequence shown here is derived from an EMBL/GenBank/DDBJ whole genome shotgun (WGS) entry which is preliminary data.</text>
</comment>
<sequence length="86" mass="10199">MLQTRDVGKSDRADREMLVRQVLAIAIRIITSFFLLLWNGLIELECRFRKLKNGFRIRIFKLMLKLLQELRPLWLMPLVILLSVSS</sequence>
<evidence type="ECO:0000313" key="3">
    <source>
        <dbReference type="Proteomes" id="UP000694240"/>
    </source>
</evidence>
<feature type="transmembrane region" description="Helical" evidence="1">
    <location>
        <begin position="22"/>
        <end position="41"/>
    </location>
</feature>